<dbReference type="OrthoDB" id="5911505at2759"/>
<dbReference type="AlphaFoldDB" id="G0MMR6"/>
<proteinExistence type="predicted"/>
<organism evidence="3">
    <name type="scientific">Caenorhabditis brenneri</name>
    <name type="common">Nematode worm</name>
    <dbReference type="NCBI Taxonomy" id="135651"/>
    <lineage>
        <taxon>Eukaryota</taxon>
        <taxon>Metazoa</taxon>
        <taxon>Ecdysozoa</taxon>
        <taxon>Nematoda</taxon>
        <taxon>Chromadorea</taxon>
        <taxon>Rhabditida</taxon>
        <taxon>Rhabditina</taxon>
        <taxon>Rhabditomorpha</taxon>
        <taxon>Rhabditoidea</taxon>
        <taxon>Rhabditidae</taxon>
        <taxon>Peloderinae</taxon>
        <taxon>Caenorhabditis</taxon>
    </lineage>
</organism>
<evidence type="ECO:0000313" key="3">
    <source>
        <dbReference type="Proteomes" id="UP000008068"/>
    </source>
</evidence>
<sequence length="542" mass="59846">MASTPSAPESKPQRRYVLPSEQQMLNRVALFQRILHGTSNVLGSVENGATGLVPALPVVDSTRSLLDGVPDSNFQDFAGTGATGLLPALPVADSADSLLNSVPDFNLQDSTEFVALDAVSTQPFNPTQLDFLNWFQNPFGLTGNATGPLHGIKHSQQHLTYPTDGITGPNWIDILCSMSSGYTGVGGTSHVVDLAASGENSSADGTNSRSLGSFPLDFNAWTNPTISASTGFAASTRMAQTTQPSLPQEPLTFFSPTRKLHMMQQALLAKASNPLKPGTPEFEKLFMEAVEYAKNNPIYEDKKIELIRIQHLQNHPIASSVVHLDHSDSSSAFKEYHPYLNRLQGQANNLKALIDSMAQPPFIQLHGPMIPPILATDFSTSPFFQQLQLHQGPVGTPNVLENDVESKKVIKNHRRNRLRLKKTIRQVGKLTQGTTEFDEKFKEAKEYYDSCEVYKDERIKILKNYLFDPSKNTEMPQKVDIINISTRTIYNHWAKQNGLGRRAKWKDIAAKVDEEQETQLRLGFINGDKEQGQGAEDSSDNN</sequence>
<feature type="region of interest" description="Disordered" evidence="1">
    <location>
        <begin position="522"/>
        <end position="542"/>
    </location>
</feature>
<dbReference type="eggNOG" id="ENOG502TK7D">
    <property type="taxonomic scope" value="Eukaryota"/>
</dbReference>
<dbReference type="InParanoid" id="G0MMR6"/>
<evidence type="ECO:0000256" key="1">
    <source>
        <dbReference type="SAM" id="MobiDB-lite"/>
    </source>
</evidence>
<dbReference type="HOGENOM" id="CLU_502711_0_0_1"/>
<name>G0MMR6_CAEBE</name>
<reference evidence="3" key="1">
    <citation type="submission" date="2011-07" db="EMBL/GenBank/DDBJ databases">
        <authorList>
            <consortium name="Caenorhabditis brenneri Sequencing and Analysis Consortium"/>
            <person name="Wilson R.K."/>
        </authorList>
    </citation>
    <scope>NUCLEOTIDE SEQUENCE [LARGE SCALE GENOMIC DNA]</scope>
    <source>
        <strain evidence="3">PB2801</strain>
    </source>
</reference>
<accession>G0MMR6</accession>
<evidence type="ECO:0000313" key="2">
    <source>
        <dbReference type="EMBL" id="EGT37466.1"/>
    </source>
</evidence>
<dbReference type="Proteomes" id="UP000008068">
    <property type="component" value="Unassembled WGS sequence"/>
</dbReference>
<protein>
    <submittedName>
        <fullName evidence="2">Uncharacterized protein</fullName>
    </submittedName>
</protein>
<keyword evidence="3" id="KW-1185">Reference proteome</keyword>
<gene>
    <name evidence="2" type="ORF">CAEBREN_15752</name>
</gene>
<dbReference type="EMBL" id="GL379802">
    <property type="protein sequence ID" value="EGT37466.1"/>
    <property type="molecule type" value="Genomic_DNA"/>
</dbReference>